<comment type="caution">
    <text evidence="14">The sequence shown here is derived from an EMBL/GenBank/DDBJ whole genome shotgun (WGS) entry which is preliminary data.</text>
</comment>
<dbReference type="GO" id="GO:0032259">
    <property type="term" value="P:methylation"/>
    <property type="evidence" value="ECO:0007669"/>
    <property type="project" value="UniProtKB-KW"/>
</dbReference>
<evidence type="ECO:0000313" key="15">
    <source>
        <dbReference type="Proteomes" id="UP001166286"/>
    </source>
</evidence>
<comment type="catalytic activity">
    <reaction evidence="1">
        <text>a 4-O-methyl-thymidine in DNA + L-cysteinyl-[protein] = a thymidine in DNA + S-methyl-L-cysteinyl-[protein]</text>
        <dbReference type="Rhea" id="RHEA:53428"/>
        <dbReference type="Rhea" id="RHEA-COMP:10131"/>
        <dbReference type="Rhea" id="RHEA-COMP:10132"/>
        <dbReference type="Rhea" id="RHEA-COMP:13555"/>
        <dbReference type="Rhea" id="RHEA-COMP:13556"/>
        <dbReference type="ChEBI" id="CHEBI:29950"/>
        <dbReference type="ChEBI" id="CHEBI:82612"/>
        <dbReference type="ChEBI" id="CHEBI:137386"/>
        <dbReference type="ChEBI" id="CHEBI:137387"/>
        <dbReference type="EC" id="2.1.1.63"/>
    </reaction>
</comment>
<keyword evidence="6" id="KW-0808">Transferase</keyword>
<dbReference type="PROSITE" id="PS00374">
    <property type="entry name" value="MGMT"/>
    <property type="match status" value="1"/>
</dbReference>
<evidence type="ECO:0000256" key="10">
    <source>
        <dbReference type="ARBA" id="ARBA00031621"/>
    </source>
</evidence>
<dbReference type="SUPFAM" id="SSF46767">
    <property type="entry name" value="Methylated DNA-protein cysteine methyltransferase, C-terminal domain"/>
    <property type="match status" value="1"/>
</dbReference>
<evidence type="ECO:0000256" key="6">
    <source>
        <dbReference type="ARBA" id="ARBA00022679"/>
    </source>
</evidence>
<dbReference type="PANTHER" id="PTHR10815:SF13">
    <property type="entry name" value="METHYLATED-DNA--PROTEIN-CYSTEINE METHYLTRANSFERASE"/>
    <property type="match status" value="1"/>
</dbReference>
<dbReference type="Proteomes" id="UP001166286">
    <property type="component" value="Unassembled WGS sequence"/>
</dbReference>
<dbReference type="EMBL" id="JAFEKC020000003">
    <property type="protein sequence ID" value="KAK0516039.1"/>
    <property type="molecule type" value="Genomic_DNA"/>
</dbReference>
<dbReference type="PANTHER" id="PTHR10815">
    <property type="entry name" value="METHYLATED-DNA--PROTEIN-CYSTEINE METHYLTRANSFERASE"/>
    <property type="match status" value="1"/>
</dbReference>
<reference evidence="14" key="1">
    <citation type="submission" date="2023-03" db="EMBL/GenBank/DDBJ databases">
        <title>Complete genome of Cladonia borealis.</title>
        <authorList>
            <person name="Park H."/>
        </authorList>
    </citation>
    <scope>NUCLEOTIDE SEQUENCE</scope>
    <source>
        <strain evidence="14">ANT050790</strain>
    </source>
</reference>
<evidence type="ECO:0000256" key="12">
    <source>
        <dbReference type="SAM" id="MobiDB-lite"/>
    </source>
</evidence>
<sequence>MELSDNKSPALSPEFFPHHPERSSDKILAALRARWTTLYRQTLPQLARSSHPSQAHWPVHLDHCFARIILDAVIGNSTSTGIASSPWTERIPSPAVQNMTAQQLKACIELGEAIAAGSVDLVKLDQQSLAVRGKLNSQKRKSESQGTATITAKKKKTKATNHDHQQTDIRLAMGLSVPVSSGTSSQPPPAPIPPNLASKIRLHPNLTPFRRSVLLTLCQVPCGQVTTYQAISKFLSSSPRAVGNALRNNPLAPTVPCHRVVAADMSIGGFGGGWGVEGRFYKEKVALLGEEGVVVGQGGRVGGRVWDGFVQSGRGDTGRQLGDA</sequence>
<dbReference type="InterPro" id="IPR014048">
    <property type="entry name" value="MethylDNA_cys_MeTrfase_DNA-bd"/>
</dbReference>
<evidence type="ECO:0000256" key="3">
    <source>
        <dbReference type="ARBA" id="ARBA00011918"/>
    </source>
</evidence>
<dbReference type="EC" id="2.1.1.63" evidence="3"/>
<evidence type="ECO:0000313" key="14">
    <source>
        <dbReference type="EMBL" id="KAK0516039.1"/>
    </source>
</evidence>
<name>A0AA39R9E8_9LECA</name>
<feature type="domain" description="Methylated-DNA-[protein]-cysteine S-methyltransferase DNA binding" evidence="13">
    <location>
        <begin position="208"/>
        <end position="293"/>
    </location>
</feature>
<evidence type="ECO:0000256" key="7">
    <source>
        <dbReference type="ARBA" id="ARBA00022763"/>
    </source>
</evidence>
<protein>
    <recommendedName>
        <fullName evidence="4">Methylated-DNA--protein-cysteine methyltransferase</fullName>
        <ecNumber evidence="3">2.1.1.63</ecNumber>
    </recommendedName>
    <alternativeName>
        <fullName evidence="9">6-O-methylguanine-DNA methyltransferase</fullName>
    </alternativeName>
    <alternativeName>
        <fullName evidence="10">O-6-methylguanine-DNA-alkyltransferase</fullName>
    </alternativeName>
</protein>
<dbReference type="GO" id="GO:0003908">
    <property type="term" value="F:methylated-DNA-[protein]-cysteine S-methyltransferase activity"/>
    <property type="evidence" value="ECO:0007669"/>
    <property type="project" value="UniProtKB-EC"/>
</dbReference>
<proteinExistence type="inferred from homology"/>
<gene>
    <name evidence="14" type="ORF">JMJ35_002073</name>
</gene>
<evidence type="ECO:0000259" key="13">
    <source>
        <dbReference type="Pfam" id="PF01035"/>
    </source>
</evidence>
<dbReference type="InterPro" id="IPR036388">
    <property type="entry name" value="WH-like_DNA-bd_sf"/>
</dbReference>
<dbReference type="CDD" id="cd06445">
    <property type="entry name" value="ATase"/>
    <property type="match status" value="1"/>
</dbReference>
<evidence type="ECO:0000256" key="2">
    <source>
        <dbReference type="ARBA" id="ARBA00008711"/>
    </source>
</evidence>
<evidence type="ECO:0000256" key="1">
    <source>
        <dbReference type="ARBA" id="ARBA00001286"/>
    </source>
</evidence>
<evidence type="ECO:0000256" key="4">
    <source>
        <dbReference type="ARBA" id="ARBA00015377"/>
    </source>
</evidence>
<evidence type="ECO:0000256" key="9">
    <source>
        <dbReference type="ARBA" id="ARBA00030795"/>
    </source>
</evidence>
<keyword evidence="7" id="KW-0227">DNA damage</keyword>
<feature type="region of interest" description="Disordered" evidence="12">
    <location>
        <begin position="135"/>
        <end position="164"/>
    </location>
</feature>
<comment type="similarity">
    <text evidence="2">Belongs to the MGMT family.</text>
</comment>
<dbReference type="Gene3D" id="1.10.10.10">
    <property type="entry name" value="Winged helix-like DNA-binding domain superfamily/Winged helix DNA-binding domain"/>
    <property type="match status" value="1"/>
</dbReference>
<dbReference type="InterPro" id="IPR001497">
    <property type="entry name" value="MethylDNA_cys_MeTrfase_AS"/>
</dbReference>
<dbReference type="AlphaFoldDB" id="A0AA39R9E8"/>
<evidence type="ECO:0000256" key="8">
    <source>
        <dbReference type="ARBA" id="ARBA00023204"/>
    </source>
</evidence>
<dbReference type="GO" id="GO:0006281">
    <property type="term" value="P:DNA repair"/>
    <property type="evidence" value="ECO:0007669"/>
    <property type="project" value="UniProtKB-KW"/>
</dbReference>
<evidence type="ECO:0000256" key="5">
    <source>
        <dbReference type="ARBA" id="ARBA00022603"/>
    </source>
</evidence>
<dbReference type="Pfam" id="PF01035">
    <property type="entry name" value="DNA_binding_1"/>
    <property type="match status" value="1"/>
</dbReference>
<keyword evidence="8" id="KW-0234">DNA repair</keyword>
<comment type="catalytic activity">
    <reaction evidence="11">
        <text>a 6-O-methyl-2'-deoxyguanosine in DNA + L-cysteinyl-[protein] = S-methyl-L-cysteinyl-[protein] + a 2'-deoxyguanosine in DNA</text>
        <dbReference type="Rhea" id="RHEA:24000"/>
        <dbReference type="Rhea" id="RHEA-COMP:10131"/>
        <dbReference type="Rhea" id="RHEA-COMP:10132"/>
        <dbReference type="Rhea" id="RHEA-COMP:11367"/>
        <dbReference type="Rhea" id="RHEA-COMP:11368"/>
        <dbReference type="ChEBI" id="CHEBI:29950"/>
        <dbReference type="ChEBI" id="CHEBI:82612"/>
        <dbReference type="ChEBI" id="CHEBI:85445"/>
        <dbReference type="ChEBI" id="CHEBI:85448"/>
        <dbReference type="EC" id="2.1.1.63"/>
    </reaction>
</comment>
<dbReference type="NCBIfam" id="TIGR00589">
    <property type="entry name" value="ogt"/>
    <property type="match status" value="1"/>
</dbReference>
<accession>A0AA39R9E8</accession>
<evidence type="ECO:0000256" key="11">
    <source>
        <dbReference type="ARBA" id="ARBA00049348"/>
    </source>
</evidence>
<keyword evidence="15" id="KW-1185">Reference proteome</keyword>
<organism evidence="14 15">
    <name type="scientific">Cladonia borealis</name>
    <dbReference type="NCBI Taxonomy" id="184061"/>
    <lineage>
        <taxon>Eukaryota</taxon>
        <taxon>Fungi</taxon>
        <taxon>Dikarya</taxon>
        <taxon>Ascomycota</taxon>
        <taxon>Pezizomycotina</taxon>
        <taxon>Lecanoromycetes</taxon>
        <taxon>OSLEUM clade</taxon>
        <taxon>Lecanoromycetidae</taxon>
        <taxon>Lecanorales</taxon>
        <taxon>Lecanorineae</taxon>
        <taxon>Cladoniaceae</taxon>
        <taxon>Cladonia</taxon>
    </lineage>
</organism>
<dbReference type="InterPro" id="IPR036217">
    <property type="entry name" value="MethylDNA_cys_MeTrfase_DNAb"/>
</dbReference>
<keyword evidence="5" id="KW-0489">Methyltransferase</keyword>